<organism evidence="1 2">
    <name type="scientific">Pleurodeles waltl</name>
    <name type="common">Iberian ribbed newt</name>
    <dbReference type="NCBI Taxonomy" id="8319"/>
    <lineage>
        <taxon>Eukaryota</taxon>
        <taxon>Metazoa</taxon>
        <taxon>Chordata</taxon>
        <taxon>Craniata</taxon>
        <taxon>Vertebrata</taxon>
        <taxon>Euteleostomi</taxon>
        <taxon>Amphibia</taxon>
        <taxon>Batrachia</taxon>
        <taxon>Caudata</taxon>
        <taxon>Salamandroidea</taxon>
        <taxon>Salamandridae</taxon>
        <taxon>Pleurodelinae</taxon>
        <taxon>Pleurodeles</taxon>
    </lineage>
</organism>
<dbReference type="Proteomes" id="UP001066276">
    <property type="component" value="Chromosome 2_1"/>
</dbReference>
<dbReference type="EMBL" id="JANPWB010000003">
    <property type="protein sequence ID" value="KAJ1199959.1"/>
    <property type="molecule type" value="Genomic_DNA"/>
</dbReference>
<proteinExistence type="predicted"/>
<name>A0AAV7VIT6_PLEWA</name>
<protein>
    <submittedName>
        <fullName evidence="1">Uncharacterized protein</fullName>
    </submittedName>
</protein>
<accession>A0AAV7VIT6</accession>
<gene>
    <name evidence="1" type="ORF">NDU88_003790</name>
</gene>
<evidence type="ECO:0000313" key="1">
    <source>
        <dbReference type="EMBL" id="KAJ1199959.1"/>
    </source>
</evidence>
<dbReference type="AlphaFoldDB" id="A0AAV7VIT6"/>
<keyword evidence="2" id="KW-1185">Reference proteome</keyword>
<evidence type="ECO:0000313" key="2">
    <source>
        <dbReference type="Proteomes" id="UP001066276"/>
    </source>
</evidence>
<sequence>MALHGCPTESCPASTVPNVASRASHVFGTADAANQHLNTQTGDLAVCRISKRYGAGRAAGLREMEGAVPEPWRMVLLLRTNGDADT</sequence>
<reference evidence="1" key="1">
    <citation type="journal article" date="2022" name="bioRxiv">
        <title>Sequencing and chromosome-scale assembly of the giantPleurodeles waltlgenome.</title>
        <authorList>
            <person name="Brown T."/>
            <person name="Elewa A."/>
            <person name="Iarovenko S."/>
            <person name="Subramanian E."/>
            <person name="Araus A.J."/>
            <person name="Petzold A."/>
            <person name="Susuki M."/>
            <person name="Suzuki K.-i.T."/>
            <person name="Hayashi T."/>
            <person name="Toyoda A."/>
            <person name="Oliveira C."/>
            <person name="Osipova E."/>
            <person name="Leigh N.D."/>
            <person name="Simon A."/>
            <person name="Yun M.H."/>
        </authorList>
    </citation>
    <scope>NUCLEOTIDE SEQUENCE</scope>
    <source>
        <strain evidence="1">20211129_DDA</strain>
        <tissue evidence="1">Liver</tissue>
    </source>
</reference>
<comment type="caution">
    <text evidence="1">The sequence shown here is derived from an EMBL/GenBank/DDBJ whole genome shotgun (WGS) entry which is preliminary data.</text>
</comment>